<keyword evidence="4" id="KW-1185">Reference proteome</keyword>
<proteinExistence type="predicted"/>
<dbReference type="EMBL" id="JAUEPS010000013">
    <property type="protein sequence ID" value="KAK0460152.1"/>
    <property type="molecule type" value="Genomic_DNA"/>
</dbReference>
<protein>
    <recommendedName>
        <fullName evidence="2">DUF6534 domain-containing protein</fullName>
    </recommendedName>
</protein>
<keyword evidence="1" id="KW-1133">Transmembrane helix</keyword>
<evidence type="ECO:0000256" key="1">
    <source>
        <dbReference type="SAM" id="Phobius"/>
    </source>
</evidence>
<dbReference type="InterPro" id="IPR045339">
    <property type="entry name" value="DUF6534"/>
</dbReference>
<dbReference type="Pfam" id="PF20152">
    <property type="entry name" value="DUF6534"/>
    <property type="match status" value="1"/>
</dbReference>
<gene>
    <name evidence="3" type="ORF">EV420DRAFT_1268348</name>
</gene>
<feature type="transmembrane region" description="Helical" evidence="1">
    <location>
        <begin position="138"/>
        <end position="160"/>
    </location>
</feature>
<accession>A0AA39KFN0</accession>
<comment type="caution">
    <text evidence="3">The sequence shown here is derived from an EMBL/GenBank/DDBJ whole genome shotgun (WGS) entry which is preliminary data.</text>
</comment>
<keyword evidence="1" id="KW-0472">Membrane</keyword>
<organism evidence="3 4">
    <name type="scientific">Armillaria tabescens</name>
    <name type="common">Ringless honey mushroom</name>
    <name type="synonym">Agaricus tabescens</name>
    <dbReference type="NCBI Taxonomy" id="1929756"/>
    <lineage>
        <taxon>Eukaryota</taxon>
        <taxon>Fungi</taxon>
        <taxon>Dikarya</taxon>
        <taxon>Basidiomycota</taxon>
        <taxon>Agaricomycotina</taxon>
        <taxon>Agaricomycetes</taxon>
        <taxon>Agaricomycetidae</taxon>
        <taxon>Agaricales</taxon>
        <taxon>Marasmiineae</taxon>
        <taxon>Physalacriaceae</taxon>
        <taxon>Desarmillaria</taxon>
    </lineage>
</organism>
<sequence>MFLTVLLDIYYISFLKDHLVTKSIVYVLWLVETVQTVINISDMFDIFCYDFGNLSELDNVHLTWFNVPILSGFVGCVCQLFYAWQMYKFSKKMRWISLTLSMFAFIQFAGAIGCGITAQSHDRYSDLQTNLTIKVATMIWLGGSTLCDAAIALCMTYLVSELSQAHTGLKSTQVLISRLIRLTIETRTATATLAVIDITLFLAYPNNNYHTVPAICLVKVYSNTILAVCNSHMTMQIRGGREDATLHSYESFDLLHGGLNVELRETQTSTNAESSGGPKGGESKKTIMLLPKANGSTWDVLDTKVILSLKSGN</sequence>
<evidence type="ECO:0000313" key="4">
    <source>
        <dbReference type="Proteomes" id="UP001175211"/>
    </source>
</evidence>
<keyword evidence="1" id="KW-0812">Transmembrane</keyword>
<dbReference type="Proteomes" id="UP001175211">
    <property type="component" value="Unassembled WGS sequence"/>
</dbReference>
<reference evidence="3" key="1">
    <citation type="submission" date="2023-06" db="EMBL/GenBank/DDBJ databases">
        <authorList>
            <consortium name="Lawrence Berkeley National Laboratory"/>
            <person name="Ahrendt S."/>
            <person name="Sahu N."/>
            <person name="Indic B."/>
            <person name="Wong-Bajracharya J."/>
            <person name="Merenyi Z."/>
            <person name="Ke H.-M."/>
            <person name="Monk M."/>
            <person name="Kocsube S."/>
            <person name="Drula E."/>
            <person name="Lipzen A."/>
            <person name="Balint B."/>
            <person name="Henrissat B."/>
            <person name="Andreopoulos B."/>
            <person name="Martin F.M."/>
            <person name="Harder C.B."/>
            <person name="Rigling D."/>
            <person name="Ford K.L."/>
            <person name="Foster G.D."/>
            <person name="Pangilinan J."/>
            <person name="Papanicolaou A."/>
            <person name="Barry K."/>
            <person name="LaButti K."/>
            <person name="Viragh M."/>
            <person name="Koriabine M."/>
            <person name="Yan M."/>
            <person name="Riley R."/>
            <person name="Champramary S."/>
            <person name="Plett K.L."/>
            <person name="Tsai I.J."/>
            <person name="Slot J."/>
            <person name="Sipos G."/>
            <person name="Plett J."/>
            <person name="Nagy L.G."/>
            <person name="Grigoriev I.V."/>
        </authorList>
    </citation>
    <scope>NUCLEOTIDE SEQUENCE</scope>
    <source>
        <strain evidence="3">CCBAS 213</strain>
    </source>
</reference>
<dbReference type="PANTHER" id="PTHR40465:SF1">
    <property type="entry name" value="DUF6534 DOMAIN-CONTAINING PROTEIN"/>
    <property type="match status" value="1"/>
</dbReference>
<dbReference type="AlphaFoldDB" id="A0AA39KFN0"/>
<evidence type="ECO:0000313" key="3">
    <source>
        <dbReference type="EMBL" id="KAK0460152.1"/>
    </source>
</evidence>
<name>A0AA39KFN0_ARMTA</name>
<dbReference type="PANTHER" id="PTHR40465">
    <property type="entry name" value="CHROMOSOME 1, WHOLE GENOME SHOTGUN SEQUENCE"/>
    <property type="match status" value="1"/>
</dbReference>
<feature type="transmembrane region" description="Helical" evidence="1">
    <location>
        <begin position="63"/>
        <end position="83"/>
    </location>
</feature>
<dbReference type="RefSeq" id="XP_060332278.1">
    <property type="nucleotide sequence ID" value="XM_060467443.1"/>
</dbReference>
<feature type="domain" description="DUF6534" evidence="2">
    <location>
        <begin position="144"/>
        <end position="231"/>
    </location>
</feature>
<dbReference type="GeneID" id="85350991"/>
<feature type="transmembrane region" description="Helical" evidence="1">
    <location>
        <begin position="95"/>
        <end position="118"/>
    </location>
</feature>
<evidence type="ECO:0000259" key="2">
    <source>
        <dbReference type="Pfam" id="PF20152"/>
    </source>
</evidence>